<evidence type="ECO:0000256" key="7">
    <source>
        <dbReference type="ARBA" id="ARBA00044236"/>
    </source>
</evidence>
<dbReference type="InterPro" id="IPR000649">
    <property type="entry name" value="IF-2B-related"/>
</dbReference>
<comment type="subunit">
    <text evidence="8">Component of the translation initiation factor 2B (eIF2B) complex which is a heterodecamer of two sets of five different subunits: alpha, beta, gamma, delta and epsilon. Subunits alpha, beta and delta comprise a regulatory subcomplex and subunits epsilon and gamma comprise a catalytic subcomplex. Within the complex, the hexameric regulatory complex resides at the center, with the two heterodimeric catalytic subcomplexes bound on opposite sides.</text>
</comment>
<evidence type="ECO:0000256" key="3">
    <source>
        <dbReference type="ARBA" id="ARBA00022490"/>
    </source>
</evidence>
<keyword evidence="11" id="KW-1185">Reference proteome</keyword>
<dbReference type="STRING" id="215637.A0A4V1J489"/>
<organism evidence="10 11">
    <name type="scientific">Dimargaris cristalligena</name>
    <dbReference type="NCBI Taxonomy" id="215637"/>
    <lineage>
        <taxon>Eukaryota</taxon>
        <taxon>Fungi</taxon>
        <taxon>Fungi incertae sedis</taxon>
        <taxon>Zoopagomycota</taxon>
        <taxon>Kickxellomycotina</taxon>
        <taxon>Dimargaritomycetes</taxon>
        <taxon>Dimargaritales</taxon>
        <taxon>Dimargaritaceae</taxon>
        <taxon>Dimargaris</taxon>
    </lineage>
</organism>
<dbReference type="PANTHER" id="PTHR45860:SF1">
    <property type="entry name" value="TRANSLATION INITIATION FACTOR EIF-2B SUBUNIT ALPHA"/>
    <property type="match status" value="1"/>
</dbReference>
<sequence>MNENRITCETIGLTQYATCISLDSSAYIPNLYPHKQGMSMPVAAVQSLVEFIHRSQGRLNMPNPPFLTSTTSEFVVMAQDIAQVLKSSARNPVPLECHQNLINLGTKFVEKAASCRESIAELGKPFIRDDSVSNPIILSRVYMTEARPINSDYRTAVHLSHADIPCTVVLNFTVVTDFDLVGVEGVVENDSLINQIGSYQISTIAKAARKPFYAVAESHKPVPTNPWVDCTPPSFITLLITDLGVLTPSGVSDELIKLYY</sequence>
<keyword evidence="3" id="KW-0963">Cytoplasm</keyword>
<dbReference type="AlphaFoldDB" id="A0A4V1J489"/>
<dbReference type="GO" id="GO:0005085">
    <property type="term" value="F:guanyl-nucleotide exchange factor activity"/>
    <property type="evidence" value="ECO:0007669"/>
    <property type="project" value="TreeGrafter"/>
</dbReference>
<protein>
    <recommendedName>
        <fullName evidence="6">Translation initiation factor eIF2B subunit alpha</fullName>
    </recommendedName>
    <alternativeName>
        <fullName evidence="7">eIF2B GDP-GTP exchange factor subunit alpha</fullName>
    </alternativeName>
</protein>
<dbReference type="GO" id="GO:0003743">
    <property type="term" value="F:translation initiation factor activity"/>
    <property type="evidence" value="ECO:0007669"/>
    <property type="project" value="UniProtKB-KW"/>
</dbReference>
<evidence type="ECO:0000256" key="6">
    <source>
        <dbReference type="ARBA" id="ARBA00044208"/>
    </source>
</evidence>
<dbReference type="GO" id="GO:0005851">
    <property type="term" value="C:eukaryotic translation initiation factor 2B complex"/>
    <property type="evidence" value="ECO:0007669"/>
    <property type="project" value="TreeGrafter"/>
</dbReference>
<dbReference type="InterPro" id="IPR042529">
    <property type="entry name" value="IF_2B-like_C"/>
</dbReference>
<reference evidence="11" key="1">
    <citation type="journal article" date="2018" name="Nat. Microbiol.">
        <title>Leveraging single-cell genomics to expand the fungal tree of life.</title>
        <authorList>
            <person name="Ahrendt S.R."/>
            <person name="Quandt C.A."/>
            <person name="Ciobanu D."/>
            <person name="Clum A."/>
            <person name="Salamov A."/>
            <person name="Andreopoulos B."/>
            <person name="Cheng J.F."/>
            <person name="Woyke T."/>
            <person name="Pelin A."/>
            <person name="Henrissat B."/>
            <person name="Reynolds N.K."/>
            <person name="Benny G.L."/>
            <person name="Smith M.E."/>
            <person name="James T.Y."/>
            <person name="Grigoriev I.V."/>
        </authorList>
    </citation>
    <scope>NUCLEOTIDE SEQUENCE [LARGE SCALE GENOMIC DNA]</scope>
    <source>
        <strain evidence="11">RSA 468</strain>
    </source>
</reference>
<dbReference type="Proteomes" id="UP000268162">
    <property type="component" value="Unassembled WGS sequence"/>
</dbReference>
<evidence type="ECO:0000256" key="4">
    <source>
        <dbReference type="ARBA" id="ARBA00022540"/>
    </source>
</evidence>
<dbReference type="InterPro" id="IPR051501">
    <property type="entry name" value="eIF2B_alpha/beta/delta"/>
</dbReference>
<keyword evidence="4" id="KW-0396">Initiation factor</keyword>
<dbReference type="InterPro" id="IPR037171">
    <property type="entry name" value="NagB/RpiA_transferase-like"/>
</dbReference>
<comment type="subcellular location">
    <subcellularLocation>
        <location evidence="1">Cytoplasm</location>
        <location evidence="1">Cytosol</location>
    </subcellularLocation>
</comment>
<dbReference type="Gene3D" id="1.20.120.1070">
    <property type="entry name" value="Translation initiation factor eIF-2B, N-terminal domain"/>
    <property type="match status" value="1"/>
</dbReference>
<dbReference type="SUPFAM" id="SSF100950">
    <property type="entry name" value="NagB/RpiA/CoA transferase-like"/>
    <property type="match status" value="1"/>
</dbReference>
<dbReference type="GO" id="GO:0005829">
    <property type="term" value="C:cytosol"/>
    <property type="evidence" value="ECO:0007669"/>
    <property type="project" value="UniProtKB-SubCell"/>
</dbReference>
<dbReference type="InterPro" id="IPR042528">
    <property type="entry name" value="elF-2B_alpha_N"/>
</dbReference>
<dbReference type="Gene3D" id="3.40.50.10470">
    <property type="entry name" value="Translation initiation factor eif-2b, domain 2"/>
    <property type="match status" value="2"/>
</dbReference>
<evidence type="ECO:0000313" key="10">
    <source>
        <dbReference type="EMBL" id="RKP34719.1"/>
    </source>
</evidence>
<comment type="similarity">
    <text evidence="2 9">Belongs to the eIF-2B alpha/beta/delta subunits family.</text>
</comment>
<evidence type="ECO:0000256" key="2">
    <source>
        <dbReference type="ARBA" id="ARBA00007251"/>
    </source>
</evidence>
<name>A0A4V1J489_9FUNG</name>
<accession>A0A4V1J489</accession>
<proteinExistence type="inferred from homology"/>
<evidence type="ECO:0000313" key="11">
    <source>
        <dbReference type="Proteomes" id="UP000268162"/>
    </source>
</evidence>
<dbReference type="Pfam" id="PF01008">
    <property type="entry name" value="IF-2B"/>
    <property type="match status" value="2"/>
</dbReference>
<evidence type="ECO:0000256" key="9">
    <source>
        <dbReference type="RuleBase" id="RU003814"/>
    </source>
</evidence>
<evidence type="ECO:0000256" key="5">
    <source>
        <dbReference type="ARBA" id="ARBA00022917"/>
    </source>
</evidence>
<keyword evidence="5" id="KW-0648">Protein biosynthesis</keyword>
<evidence type="ECO:0000256" key="1">
    <source>
        <dbReference type="ARBA" id="ARBA00004514"/>
    </source>
</evidence>
<dbReference type="PANTHER" id="PTHR45860">
    <property type="entry name" value="TRANSLATION INITIATION FACTOR EIF-2B SUBUNIT ALPHA"/>
    <property type="match status" value="1"/>
</dbReference>
<gene>
    <name evidence="10" type="ORF">BJ085DRAFT_43459</name>
</gene>
<dbReference type="EMBL" id="ML003096">
    <property type="protein sequence ID" value="RKP34719.1"/>
    <property type="molecule type" value="Genomic_DNA"/>
</dbReference>
<evidence type="ECO:0000256" key="8">
    <source>
        <dbReference type="ARBA" id="ARBA00046432"/>
    </source>
</evidence>